<dbReference type="Proteomes" id="UP001055091">
    <property type="component" value="Unassembled WGS sequence"/>
</dbReference>
<dbReference type="AlphaFoldDB" id="A0AA37JHC7"/>
<reference evidence="1" key="1">
    <citation type="submission" date="2022-01" db="EMBL/GenBank/DDBJ databases">
        <title>Novel bile acid biosynthetic pathways are enriched in the microbiome of centenarians.</title>
        <authorList>
            <person name="Sato Y."/>
            <person name="Atarashi K."/>
            <person name="Plichta R.D."/>
            <person name="Arai Y."/>
            <person name="Sasajima S."/>
            <person name="Kearney M.S."/>
            <person name="Suda W."/>
            <person name="Takeshita K."/>
            <person name="Sasaki T."/>
            <person name="Okamoto S."/>
            <person name="Skelly N.A."/>
            <person name="Okamura Y."/>
            <person name="Vlamakis H."/>
            <person name="Li Y."/>
            <person name="Tanoue T."/>
            <person name="Takei H."/>
            <person name="Nittono H."/>
            <person name="Narushima S."/>
            <person name="Irie J."/>
            <person name="Itoh H."/>
            <person name="Moriya K."/>
            <person name="Sugiura Y."/>
            <person name="Suematsu M."/>
            <person name="Moritoki N."/>
            <person name="Shibata S."/>
            <person name="Littman R.D."/>
            <person name="Fischbach A.M."/>
            <person name="Uwamino Y."/>
            <person name="Inoue T."/>
            <person name="Honda A."/>
            <person name="Hattori M."/>
            <person name="Murai T."/>
            <person name="Xavier J.R."/>
            <person name="Hirose N."/>
            <person name="Honda K."/>
        </authorList>
    </citation>
    <scope>NUCLEOTIDE SEQUENCE</scope>
    <source>
        <strain evidence="1">CE91-St55</strain>
    </source>
</reference>
<accession>A0AA37JHC7</accession>
<organism evidence="1 2">
    <name type="scientific">Hungatella hathewayi</name>
    <dbReference type="NCBI Taxonomy" id="154046"/>
    <lineage>
        <taxon>Bacteria</taxon>
        <taxon>Bacillati</taxon>
        <taxon>Bacillota</taxon>
        <taxon>Clostridia</taxon>
        <taxon>Lachnospirales</taxon>
        <taxon>Lachnospiraceae</taxon>
        <taxon>Hungatella</taxon>
    </lineage>
</organism>
<protein>
    <submittedName>
        <fullName evidence="1">Uncharacterized protein</fullName>
    </submittedName>
</protein>
<name>A0AA37JHC7_9FIRM</name>
<dbReference type="RefSeq" id="WP_147338573.1">
    <property type="nucleotide sequence ID" value="NZ_BQNJ01000001.1"/>
</dbReference>
<gene>
    <name evidence="1" type="ORF">CE91St55_04360</name>
</gene>
<evidence type="ECO:0000313" key="1">
    <source>
        <dbReference type="EMBL" id="GKG98454.1"/>
    </source>
</evidence>
<dbReference type="EMBL" id="BQNJ01000001">
    <property type="protein sequence ID" value="GKG98454.1"/>
    <property type="molecule type" value="Genomic_DNA"/>
</dbReference>
<sequence length="124" mass="14705">MNKKPDWKAEFCTMLEKLTERRSIWKVWNDFITLAAITISNLVKTSSWDEREEEYLSIIHTYQKEEQDIIVQLFAVMQLAYEENDKQDFLGNICQELELLQRLKKQYFSSCNVSVAMPSLCARN</sequence>
<evidence type="ECO:0000313" key="2">
    <source>
        <dbReference type="Proteomes" id="UP001055091"/>
    </source>
</evidence>
<comment type="caution">
    <text evidence="1">The sequence shown here is derived from an EMBL/GenBank/DDBJ whole genome shotgun (WGS) entry which is preliminary data.</text>
</comment>
<proteinExistence type="predicted"/>